<evidence type="ECO:0000313" key="4">
    <source>
        <dbReference type="Proteomes" id="UP000317318"/>
    </source>
</evidence>
<dbReference type="EMBL" id="CP036268">
    <property type="protein sequence ID" value="QDT39232.1"/>
    <property type="molecule type" value="Genomic_DNA"/>
</dbReference>
<name>A0A517R5T8_9PLAN</name>
<organism evidence="3 4">
    <name type="scientific">Stratiformator vulcanicus</name>
    <dbReference type="NCBI Taxonomy" id="2527980"/>
    <lineage>
        <taxon>Bacteria</taxon>
        <taxon>Pseudomonadati</taxon>
        <taxon>Planctomycetota</taxon>
        <taxon>Planctomycetia</taxon>
        <taxon>Planctomycetales</taxon>
        <taxon>Planctomycetaceae</taxon>
        <taxon>Stratiformator</taxon>
    </lineage>
</organism>
<feature type="region of interest" description="Disordered" evidence="1">
    <location>
        <begin position="63"/>
        <end position="84"/>
    </location>
</feature>
<feature type="domain" description="Helix-turn-helix" evidence="2">
    <location>
        <begin position="8"/>
        <end position="63"/>
    </location>
</feature>
<accession>A0A517R5T8</accession>
<evidence type="ECO:0000256" key="1">
    <source>
        <dbReference type="SAM" id="MobiDB-lite"/>
    </source>
</evidence>
<keyword evidence="4" id="KW-1185">Reference proteome</keyword>
<dbReference type="Pfam" id="PF12728">
    <property type="entry name" value="HTH_17"/>
    <property type="match status" value="1"/>
</dbReference>
<protein>
    <submittedName>
        <fullName evidence="3">Helix-turn-helix domain protein</fullName>
    </submittedName>
</protein>
<gene>
    <name evidence="3" type="ORF">Pan189_36350</name>
</gene>
<evidence type="ECO:0000259" key="2">
    <source>
        <dbReference type="Pfam" id="PF12728"/>
    </source>
</evidence>
<dbReference type="Proteomes" id="UP000317318">
    <property type="component" value="Chromosome"/>
</dbReference>
<sequence length="84" mass="9804">MDIELDKLLTTAEVAERLGIRQHSVVDLINSDQLRGIDVSLKPGGRPTWRVHPDDLEGFIARRTKKQRPARKRRKRNPAVREYY</sequence>
<dbReference type="RefSeq" id="WP_145365383.1">
    <property type="nucleotide sequence ID" value="NZ_CP036268.1"/>
</dbReference>
<proteinExistence type="predicted"/>
<evidence type="ECO:0000313" key="3">
    <source>
        <dbReference type="EMBL" id="QDT39232.1"/>
    </source>
</evidence>
<dbReference type="InterPro" id="IPR041657">
    <property type="entry name" value="HTH_17"/>
</dbReference>
<reference evidence="3 4" key="1">
    <citation type="submission" date="2019-02" db="EMBL/GenBank/DDBJ databases">
        <title>Deep-cultivation of Planctomycetes and their phenomic and genomic characterization uncovers novel biology.</title>
        <authorList>
            <person name="Wiegand S."/>
            <person name="Jogler M."/>
            <person name="Boedeker C."/>
            <person name="Pinto D."/>
            <person name="Vollmers J."/>
            <person name="Rivas-Marin E."/>
            <person name="Kohn T."/>
            <person name="Peeters S.H."/>
            <person name="Heuer A."/>
            <person name="Rast P."/>
            <person name="Oberbeckmann S."/>
            <person name="Bunk B."/>
            <person name="Jeske O."/>
            <person name="Meyerdierks A."/>
            <person name="Storesund J.E."/>
            <person name="Kallscheuer N."/>
            <person name="Luecker S."/>
            <person name="Lage O.M."/>
            <person name="Pohl T."/>
            <person name="Merkel B.J."/>
            <person name="Hornburger P."/>
            <person name="Mueller R.-W."/>
            <person name="Bruemmer F."/>
            <person name="Labrenz M."/>
            <person name="Spormann A.M."/>
            <person name="Op den Camp H."/>
            <person name="Overmann J."/>
            <person name="Amann R."/>
            <person name="Jetten M.S.M."/>
            <person name="Mascher T."/>
            <person name="Medema M.H."/>
            <person name="Devos D.P."/>
            <person name="Kaster A.-K."/>
            <person name="Ovreas L."/>
            <person name="Rohde M."/>
            <person name="Galperin M.Y."/>
            <person name="Jogler C."/>
        </authorList>
    </citation>
    <scope>NUCLEOTIDE SEQUENCE [LARGE SCALE GENOMIC DNA]</scope>
    <source>
        <strain evidence="3 4">Pan189</strain>
    </source>
</reference>
<dbReference type="OrthoDB" id="287709at2"/>
<feature type="compositionally biased region" description="Basic residues" evidence="1">
    <location>
        <begin position="63"/>
        <end position="78"/>
    </location>
</feature>
<dbReference type="AlphaFoldDB" id="A0A517R5T8"/>
<dbReference type="KEGG" id="svp:Pan189_36350"/>